<dbReference type="InterPro" id="IPR011701">
    <property type="entry name" value="MFS"/>
</dbReference>
<evidence type="ECO:0000259" key="5">
    <source>
        <dbReference type="PROSITE" id="PS50850"/>
    </source>
</evidence>
<feature type="domain" description="Major facilitator superfamily (MFS) profile" evidence="5">
    <location>
        <begin position="22"/>
        <end position="410"/>
    </location>
</feature>
<dbReference type="Gene3D" id="1.20.1250.20">
    <property type="entry name" value="MFS general substrate transporter like domains"/>
    <property type="match status" value="1"/>
</dbReference>
<evidence type="ECO:0000256" key="3">
    <source>
        <dbReference type="ARBA" id="ARBA00023136"/>
    </source>
</evidence>
<gene>
    <name evidence="6" type="ORF">SAMN05421760_101248</name>
</gene>
<feature type="transmembrane region" description="Helical" evidence="4">
    <location>
        <begin position="60"/>
        <end position="82"/>
    </location>
</feature>
<organism evidence="6 7">
    <name type="scientific">Neptunomonas antarctica</name>
    <dbReference type="NCBI Taxonomy" id="619304"/>
    <lineage>
        <taxon>Bacteria</taxon>
        <taxon>Pseudomonadati</taxon>
        <taxon>Pseudomonadota</taxon>
        <taxon>Gammaproteobacteria</taxon>
        <taxon>Oceanospirillales</taxon>
        <taxon>Oceanospirillaceae</taxon>
        <taxon>Neptunomonas</taxon>
    </lineage>
</organism>
<feature type="transmembrane region" description="Helical" evidence="4">
    <location>
        <begin position="296"/>
        <end position="316"/>
    </location>
</feature>
<dbReference type="PANTHER" id="PTHR11360">
    <property type="entry name" value="MONOCARBOXYLATE TRANSPORTER"/>
    <property type="match status" value="1"/>
</dbReference>
<keyword evidence="1 4" id="KW-0812">Transmembrane</keyword>
<feature type="transmembrane region" description="Helical" evidence="4">
    <location>
        <begin position="119"/>
        <end position="139"/>
    </location>
</feature>
<dbReference type="InterPro" id="IPR036259">
    <property type="entry name" value="MFS_trans_sf"/>
</dbReference>
<evidence type="ECO:0000256" key="4">
    <source>
        <dbReference type="SAM" id="Phobius"/>
    </source>
</evidence>
<evidence type="ECO:0000313" key="6">
    <source>
        <dbReference type="EMBL" id="SIS41566.1"/>
    </source>
</evidence>
<keyword evidence="2 4" id="KW-1133">Transmembrane helix</keyword>
<reference evidence="7" key="1">
    <citation type="submission" date="2017-01" db="EMBL/GenBank/DDBJ databases">
        <authorList>
            <person name="Varghese N."/>
            <person name="Submissions S."/>
        </authorList>
    </citation>
    <scope>NUCLEOTIDE SEQUENCE [LARGE SCALE GENOMIC DNA]</scope>
    <source>
        <strain evidence="7">DSM 22306</strain>
    </source>
</reference>
<feature type="transmembrane region" description="Helical" evidence="4">
    <location>
        <begin position="264"/>
        <end position="284"/>
    </location>
</feature>
<keyword evidence="7" id="KW-1185">Reference proteome</keyword>
<dbReference type="InterPro" id="IPR050327">
    <property type="entry name" value="Proton-linked_MCT"/>
</dbReference>
<feature type="transmembrane region" description="Helical" evidence="4">
    <location>
        <begin position="151"/>
        <end position="171"/>
    </location>
</feature>
<dbReference type="AlphaFoldDB" id="A0A1N7IX47"/>
<protein>
    <submittedName>
        <fullName evidence="6">Predicted arabinose efflux permease, MFS family</fullName>
    </submittedName>
</protein>
<proteinExistence type="predicted"/>
<dbReference type="SUPFAM" id="SSF103473">
    <property type="entry name" value="MFS general substrate transporter"/>
    <property type="match status" value="1"/>
</dbReference>
<dbReference type="PANTHER" id="PTHR11360:SF284">
    <property type="entry name" value="EG:103B4.3 PROTEIN-RELATED"/>
    <property type="match status" value="1"/>
</dbReference>
<dbReference type="GO" id="GO:0022857">
    <property type="term" value="F:transmembrane transporter activity"/>
    <property type="evidence" value="ECO:0007669"/>
    <property type="project" value="InterPro"/>
</dbReference>
<evidence type="ECO:0000313" key="7">
    <source>
        <dbReference type="Proteomes" id="UP000185999"/>
    </source>
</evidence>
<feature type="transmembrane region" description="Helical" evidence="4">
    <location>
        <begin position="89"/>
        <end position="107"/>
    </location>
</feature>
<feature type="transmembrane region" description="Helical" evidence="4">
    <location>
        <begin position="355"/>
        <end position="374"/>
    </location>
</feature>
<dbReference type="OrthoDB" id="146345at2"/>
<name>A0A1N7IX47_9GAMM</name>
<accession>A0A1N7IX47</accession>
<dbReference type="RefSeq" id="WP_054342469.1">
    <property type="nucleotide sequence ID" value="NZ_FTOE01000001.1"/>
</dbReference>
<feature type="transmembrane region" description="Helical" evidence="4">
    <location>
        <begin position="177"/>
        <end position="198"/>
    </location>
</feature>
<dbReference type="Pfam" id="PF07690">
    <property type="entry name" value="MFS_1"/>
    <property type="match status" value="1"/>
</dbReference>
<evidence type="ECO:0000256" key="2">
    <source>
        <dbReference type="ARBA" id="ARBA00022989"/>
    </source>
</evidence>
<evidence type="ECO:0000256" key="1">
    <source>
        <dbReference type="ARBA" id="ARBA00022692"/>
    </source>
</evidence>
<dbReference type="InterPro" id="IPR020846">
    <property type="entry name" value="MFS_dom"/>
</dbReference>
<dbReference type="EMBL" id="FTOE01000001">
    <property type="protein sequence ID" value="SIS41566.1"/>
    <property type="molecule type" value="Genomic_DNA"/>
</dbReference>
<feature type="transmembrane region" description="Helical" evidence="4">
    <location>
        <begin position="21"/>
        <end position="40"/>
    </location>
</feature>
<dbReference type="PROSITE" id="PS50850">
    <property type="entry name" value="MFS"/>
    <property type="match status" value="1"/>
</dbReference>
<feature type="transmembrane region" description="Helical" evidence="4">
    <location>
        <begin position="322"/>
        <end position="343"/>
    </location>
</feature>
<dbReference type="CDD" id="cd17355">
    <property type="entry name" value="MFS_YcxA_like"/>
    <property type="match status" value="1"/>
</dbReference>
<feature type="transmembrane region" description="Helical" evidence="4">
    <location>
        <begin position="386"/>
        <end position="405"/>
    </location>
</feature>
<feature type="transmembrane region" description="Helical" evidence="4">
    <location>
        <begin position="231"/>
        <end position="252"/>
    </location>
</feature>
<dbReference type="Proteomes" id="UP000185999">
    <property type="component" value="Unassembled WGS sequence"/>
</dbReference>
<dbReference type="STRING" id="619304.SAMN05421760_101248"/>
<sequence>MSTSLKSPVLKSTVLKNPVKLLSIFVVCSCLLLAINFGLRSSMGFFMAPISSEFGYGREVFAFSLALQNLCWGLFQPIAGAVADRFGTVKAILAGALLYALGLYVTANADSVWELHSGAGILIGMGISGTGFGVVLPALARMVAPEKRAFALGLGTAAGSAGQLLLIPVAQEFISSYGWQTALLLMAGGALCMMFLAAPFRNDAMQSTTTTDEVQQTLPEALKEARGHVHYWLLIAGFFVCGFQLAFITVHMPAFLSDKGFDSSVAVTSLSLIGLFNIFGCLLFGSWSGKYSKKNLLGIIYAGRAVTIALFMLIPITINTVYLFSIMTGFLWLATVPPTSGLVAQMFGLRYMGTLYGIVFLNHQLGSFLGVWLGGYLYDATGAYDIVWWAAATIALITALIHIFIDERPVARLRAISA</sequence>
<keyword evidence="3 4" id="KW-0472">Membrane</keyword>